<evidence type="ECO:0000256" key="12">
    <source>
        <dbReference type="PIRSR" id="PIRSR036958-2"/>
    </source>
</evidence>
<dbReference type="InterPro" id="IPR029021">
    <property type="entry name" value="Prot-tyrosine_phosphatase-like"/>
</dbReference>
<evidence type="ECO:0000256" key="4">
    <source>
        <dbReference type="ARBA" id="ARBA00022695"/>
    </source>
</evidence>
<dbReference type="Gene3D" id="3.90.190.10">
    <property type="entry name" value="Protein tyrosine phosphatase superfamily"/>
    <property type="match status" value="1"/>
</dbReference>
<dbReference type="PROSITE" id="PS00383">
    <property type="entry name" value="TYR_PHOSPHATASE_1"/>
    <property type="match status" value="1"/>
</dbReference>
<evidence type="ECO:0000256" key="9">
    <source>
        <dbReference type="ARBA" id="ARBA00044624"/>
    </source>
</evidence>
<keyword evidence="4 10" id="KW-0548">Nucleotidyltransferase</keyword>
<dbReference type="Gene3D" id="2.40.50.140">
    <property type="entry name" value="Nucleic acid-binding proteins"/>
    <property type="match status" value="1"/>
</dbReference>
<dbReference type="GO" id="GO:0005525">
    <property type="term" value="F:GTP binding"/>
    <property type="evidence" value="ECO:0007669"/>
    <property type="project" value="UniProtKB-UniRule"/>
</dbReference>
<feature type="binding site" evidence="13">
    <location>
        <position position="320"/>
    </location>
    <ligand>
        <name>GTP</name>
        <dbReference type="ChEBI" id="CHEBI:37565"/>
    </ligand>
</feature>
<comment type="similarity">
    <text evidence="10">In the N-terminal section; belongs to the non-receptor class of the protein-tyrosine phosphatase family.</text>
</comment>
<comment type="caution">
    <text evidence="16">The sequence shown here is derived from an EMBL/GenBank/DDBJ whole genome shotgun (WGS) entry which is preliminary data.</text>
</comment>
<dbReference type="Proteomes" id="UP000614601">
    <property type="component" value="Unassembled WGS sequence"/>
</dbReference>
<dbReference type="EMBL" id="CAJFCW020000005">
    <property type="protein sequence ID" value="CAG9120370.1"/>
    <property type="molecule type" value="Genomic_DNA"/>
</dbReference>
<dbReference type="InterPro" id="IPR000387">
    <property type="entry name" value="Tyr_Pase_dom"/>
</dbReference>
<protein>
    <recommendedName>
        <fullName evidence="10">mRNA-capping enzyme</fullName>
    </recommendedName>
    <domain>
        <recommendedName>
            <fullName evidence="10">mRNA 5'-triphosphate monophosphatase</fullName>
            <ecNumber evidence="10">3.6.1.74</ecNumber>
        </recommendedName>
        <alternativeName>
            <fullName evidence="10">mRNA 5'-phosphatase</fullName>
        </alternativeName>
    </domain>
    <domain>
        <recommendedName>
            <fullName evidence="10">mRNA guanylyltransferase</fullName>
            <ecNumber evidence="10">2.7.7.50</ecNumber>
        </recommendedName>
        <alternativeName>
            <fullName evidence="10">GTP--RNA guanylyltransferase</fullName>
            <shortName evidence="10">GTase</shortName>
        </alternativeName>
    </domain>
</protein>
<keyword evidence="5 10" id="KW-0547">Nucleotide-binding</keyword>
<dbReference type="GO" id="GO:0004651">
    <property type="term" value="F:polynucleotide 5'-phosphatase activity"/>
    <property type="evidence" value="ECO:0007669"/>
    <property type="project" value="UniProtKB-UniRule"/>
</dbReference>
<dbReference type="Pfam" id="PF01331">
    <property type="entry name" value="mRNA_cap_enzyme"/>
    <property type="match status" value="1"/>
</dbReference>
<dbReference type="PROSITE" id="PS50056">
    <property type="entry name" value="TYR_PHOSPHATASE_2"/>
    <property type="match status" value="1"/>
</dbReference>
<dbReference type="PIRSF" id="PIRSF036958">
    <property type="entry name" value="mRNA_capping_HCE"/>
    <property type="match status" value="1"/>
</dbReference>
<comment type="catalytic activity">
    <reaction evidence="10">
        <text>a 5'-end triphospho-ribonucleoside in mRNA + H2O = a 5'-end diphospho-ribonucleoside in mRNA + phosphate + H(+)</text>
        <dbReference type="Rhea" id="RHEA:67004"/>
        <dbReference type="Rhea" id="RHEA-COMP:17164"/>
        <dbReference type="Rhea" id="RHEA-COMP:17165"/>
        <dbReference type="ChEBI" id="CHEBI:15377"/>
        <dbReference type="ChEBI" id="CHEBI:15378"/>
        <dbReference type="ChEBI" id="CHEBI:43474"/>
        <dbReference type="ChEBI" id="CHEBI:167616"/>
        <dbReference type="ChEBI" id="CHEBI:167618"/>
        <dbReference type="EC" id="3.6.1.74"/>
    </reaction>
</comment>
<dbReference type="InterPro" id="IPR016130">
    <property type="entry name" value="Tyr_Pase_AS"/>
</dbReference>
<comment type="similarity">
    <text evidence="10">In the C-terminal section; belongs to the eukaryotic GTase family.</text>
</comment>
<keyword evidence="3 10" id="KW-0808">Transferase</keyword>
<dbReference type="PANTHER" id="PTHR10367">
    <property type="entry name" value="MRNA-CAPPING ENZYME"/>
    <property type="match status" value="1"/>
</dbReference>
<evidence type="ECO:0000256" key="2">
    <source>
        <dbReference type="ARBA" id="ARBA00022664"/>
    </source>
</evidence>
<reference evidence="16" key="1">
    <citation type="submission" date="2020-09" db="EMBL/GenBank/DDBJ databases">
        <authorList>
            <person name="Kikuchi T."/>
        </authorList>
    </citation>
    <scope>NUCLEOTIDE SEQUENCE</scope>
    <source>
        <strain evidence="16">SH1</strain>
    </source>
</reference>
<evidence type="ECO:0000256" key="3">
    <source>
        <dbReference type="ARBA" id="ARBA00022679"/>
    </source>
</evidence>
<feature type="active site" description="Phosphocysteine intermediate" evidence="11">
    <location>
        <position position="158"/>
    </location>
</feature>
<keyword evidence="6 10" id="KW-0506">mRNA capping</keyword>
<dbReference type="InterPro" id="IPR012340">
    <property type="entry name" value="NA-bd_OB-fold"/>
</dbReference>
<dbReference type="EMBL" id="CAJFDH010000005">
    <property type="protein sequence ID" value="CAD5224961.1"/>
    <property type="molecule type" value="Genomic_DNA"/>
</dbReference>
<dbReference type="EC" id="2.7.7.50" evidence="10"/>
<dbReference type="SUPFAM" id="SSF50249">
    <property type="entry name" value="Nucleic acid-binding proteins"/>
    <property type="match status" value="1"/>
</dbReference>
<dbReference type="InterPro" id="IPR017074">
    <property type="entry name" value="mRNA_cap_enz_bifunc"/>
</dbReference>
<evidence type="ECO:0000256" key="7">
    <source>
        <dbReference type="ARBA" id="ARBA00023134"/>
    </source>
</evidence>
<dbReference type="InterPro" id="IPR013846">
    <property type="entry name" value="mRNA_cap_enzyme_C"/>
</dbReference>
<dbReference type="Gene3D" id="3.30.470.30">
    <property type="entry name" value="DNA ligase/mRNA capping enzyme"/>
    <property type="match status" value="1"/>
</dbReference>
<dbReference type="GO" id="GO:0005524">
    <property type="term" value="F:ATP binding"/>
    <property type="evidence" value="ECO:0007669"/>
    <property type="project" value="InterPro"/>
</dbReference>
<dbReference type="GO" id="GO:0006370">
    <property type="term" value="P:7-methylguanosine mRNA capping"/>
    <property type="evidence" value="ECO:0007669"/>
    <property type="project" value="UniProtKB-UniRule"/>
</dbReference>
<dbReference type="EC" id="3.6.1.74" evidence="10"/>
<dbReference type="AlphaFoldDB" id="A0A811L9S5"/>
<accession>A0A811L9S5</accession>
<dbReference type="InterPro" id="IPR051029">
    <property type="entry name" value="mRNA_Capping_Enz/RNA_Phosphat"/>
</dbReference>
<keyword evidence="7 10" id="KW-0342">GTP-binding</keyword>
<evidence type="ECO:0000259" key="15">
    <source>
        <dbReference type="PROSITE" id="PS50056"/>
    </source>
</evidence>
<feature type="active site" description="N6-GMP-lysine intermediate" evidence="12">
    <location>
        <position position="315"/>
    </location>
</feature>
<feature type="binding site" evidence="13">
    <location>
        <begin position="483"/>
        <end position="485"/>
    </location>
    <ligand>
        <name>GTP</name>
        <dbReference type="ChEBI" id="CHEBI:37565"/>
    </ligand>
</feature>
<evidence type="ECO:0000256" key="13">
    <source>
        <dbReference type="PIRSR" id="PIRSR036958-3"/>
    </source>
</evidence>
<feature type="binding site" evidence="13">
    <location>
        <begin position="363"/>
        <end position="365"/>
    </location>
    <ligand>
        <name>GTP</name>
        <dbReference type="ChEBI" id="CHEBI:37565"/>
    </ligand>
</feature>
<evidence type="ECO:0000256" key="8">
    <source>
        <dbReference type="ARBA" id="ARBA00023242"/>
    </source>
</evidence>
<dbReference type="OrthoDB" id="200924at2759"/>
<dbReference type="InterPro" id="IPR000340">
    <property type="entry name" value="Dual-sp_phosphatase_cat-dom"/>
</dbReference>
<comment type="function">
    <text evidence="10">Bifunctional mRNA-capping enzyme exhibiting RNA 5'-triphosphate monophosphatase activity in the N-terminal part and mRNA guanylyltransferase activity in the C-terminal part. Catalyzes the first two steps of cap formation: by removing the gamma-phosphate from the 5'-triphosphate end of nascent mRNA to yield a diphosphate end, and by transferring the GMP moiety of GTP to the 5'-diphosphate terminus of RNA via a covalent enzyme-GMP reaction intermediate.</text>
</comment>
<dbReference type="GO" id="GO:0140818">
    <property type="term" value="F:mRNA 5'-triphosphate monophosphatase activity"/>
    <property type="evidence" value="ECO:0007669"/>
    <property type="project" value="UniProtKB-EC"/>
</dbReference>
<dbReference type="Proteomes" id="UP000783686">
    <property type="component" value="Unassembled WGS sequence"/>
</dbReference>
<dbReference type="SUPFAM" id="SSF56091">
    <property type="entry name" value="DNA ligase/mRNA capping enzyme, catalytic domain"/>
    <property type="match status" value="1"/>
</dbReference>
<evidence type="ECO:0000313" key="16">
    <source>
        <dbReference type="EMBL" id="CAD5224961.1"/>
    </source>
</evidence>
<dbReference type="GO" id="GO:0004484">
    <property type="term" value="F:mRNA guanylyltransferase activity"/>
    <property type="evidence" value="ECO:0007669"/>
    <property type="project" value="UniProtKB-UniRule"/>
</dbReference>
<name>A0A811L9S5_9BILA</name>
<dbReference type="PANTHER" id="PTHR10367:SF17">
    <property type="entry name" value="MRNA-CAPPING ENZYME"/>
    <property type="match status" value="1"/>
</dbReference>
<sequence length="614" mass="70554">MDENGAGPSAPKRARLNGTVSNSYVVTANDVNLGLPQRWAFCPPMGKEICGFLPTKTPLDKKYDHLMDIAQFFHPDDVIERGPELCGKPGAKIGLWINLTKTKRYYNPGDVEEKGIKYVWMPLTGHGQSPTEDETSQFINIVSAFRATNEDDLVVVHCTHGFNRTGFLICAYMAVQFGDEISMCVQEFAKARPNGIYKTDYLRDLGARFDADEDLPAPGRPAWEDESKMVEQKSSSGQLAGGKDQGAKLFFGGKVPSVQYVEDVETRKLVVRTVRELCHWKRKEFPGSQPVSLERSPEHNNLEFIAKSDYMVSWKADGVRYLVYVKDDHEVYALDRDENPFLISDVGFINYRTNEPLKNCLLDTEMVTDKVTVGPDTTEVPRLLIYDIIHYEDRPIGQEPFRHRFEKIERYLVKPRANAFNNRLLIRESEPISVRRKDFYEVSCTYKLFEPKFRALMSHDVDGLIFQPGDQPYVPGRYDKLLKWKPPHQQTIDFRLQIRRNAVGHGNLGETEAILFVQDKGNLMQFAKTRALRSLLPYDNKIIECNFVIDPKAPNGEWRFERERTDKSFPNAYTTAASVWNCVKYPVTKEYLLEYIRRYCRPQRPPPPQPQNGH</sequence>
<evidence type="ECO:0000256" key="11">
    <source>
        <dbReference type="PIRSR" id="PIRSR036958-1"/>
    </source>
</evidence>
<dbReference type="CDD" id="cd07895">
    <property type="entry name" value="Adenylation_mRNA_capping"/>
    <property type="match status" value="1"/>
</dbReference>
<feature type="compositionally biased region" description="Basic and acidic residues" evidence="14">
    <location>
        <begin position="222"/>
        <end position="231"/>
    </location>
</feature>
<evidence type="ECO:0000256" key="14">
    <source>
        <dbReference type="SAM" id="MobiDB-lite"/>
    </source>
</evidence>
<dbReference type="InterPro" id="IPR001339">
    <property type="entry name" value="mRNA_cap_enzyme_adenylation"/>
</dbReference>
<evidence type="ECO:0000256" key="10">
    <source>
        <dbReference type="PIRNR" id="PIRNR036958"/>
    </source>
</evidence>
<keyword evidence="17" id="KW-1185">Reference proteome</keyword>
<gene>
    <name evidence="16" type="ORF">BOKJ2_LOCUS11340</name>
</gene>
<dbReference type="Pfam" id="PF03919">
    <property type="entry name" value="mRNA_cap_C"/>
    <property type="match status" value="1"/>
</dbReference>
<comment type="subcellular location">
    <subcellularLocation>
        <location evidence="1 10">Nucleus</location>
    </subcellularLocation>
</comment>
<proteinExistence type="inferred from homology"/>
<keyword evidence="10" id="KW-0378">Hydrolase</keyword>
<feature type="binding site" evidence="13">
    <location>
        <begin position="562"/>
        <end position="567"/>
    </location>
    <ligand>
        <name>GTP</name>
        <dbReference type="ChEBI" id="CHEBI:37565"/>
    </ligand>
</feature>
<evidence type="ECO:0000256" key="1">
    <source>
        <dbReference type="ARBA" id="ARBA00004123"/>
    </source>
</evidence>
<dbReference type="GO" id="GO:0005634">
    <property type="term" value="C:nucleus"/>
    <property type="evidence" value="ECO:0007669"/>
    <property type="project" value="UniProtKB-SubCell"/>
</dbReference>
<evidence type="ECO:0000256" key="6">
    <source>
        <dbReference type="ARBA" id="ARBA00023042"/>
    </source>
</evidence>
<feature type="region of interest" description="Disordered" evidence="14">
    <location>
        <begin position="212"/>
        <end position="241"/>
    </location>
</feature>
<dbReference type="SUPFAM" id="SSF52799">
    <property type="entry name" value="(Phosphotyrosine protein) phosphatases II"/>
    <property type="match status" value="1"/>
</dbReference>
<dbReference type="GO" id="GO:0004721">
    <property type="term" value="F:phosphoprotein phosphatase activity"/>
    <property type="evidence" value="ECO:0007669"/>
    <property type="project" value="UniProtKB-UniRule"/>
</dbReference>
<comment type="catalytic activity">
    <reaction evidence="9">
        <text>a 5'-end diphospho-ribonucleoside in mRNA + GTP + H(+) = a 5'-end (5'-triphosphoguanosine)-ribonucleoside in mRNA + diphosphate</text>
        <dbReference type="Rhea" id="RHEA:67012"/>
        <dbReference type="Rhea" id="RHEA-COMP:17165"/>
        <dbReference type="Rhea" id="RHEA-COMP:17166"/>
        <dbReference type="ChEBI" id="CHEBI:15378"/>
        <dbReference type="ChEBI" id="CHEBI:33019"/>
        <dbReference type="ChEBI" id="CHEBI:37565"/>
        <dbReference type="ChEBI" id="CHEBI:167616"/>
        <dbReference type="ChEBI" id="CHEBI:167617"/>
        <dbReference type="EC" id="2.7.7.50"/>
    </reaction>
    <physiologicalReaction direction="left-to-right" evidence="9">
        <dbReference type="Rhea" id="RHEA:67013"/>
    </physiologicalReaction>
</comment>
<keyword evidence="8 10" id="KW-0539">Nucleus</keyword>
<keyword evidence="2 10" id="KW-0507">mRNA processing</keyword>
<dbReference type="InterPro" id="IPR003595">
    <property type="entry name" value="Tyr_Pase_cat"/>
</dbReference>
<feature type="domain" description="Tyrosine specific protein phosphatases" evidence="15">
    <location>
        <begin position="136"/>
        <end position="203"/>
    </location>
</feature>
<dbReference type="Pfam" id="PF00782">
    <property type="entry name" value="DSPc"/>
    <property type="match status" value="1"/>
</dbReference>
<feature type="binding site" evidence="13">
    <location>
        <position position="336"/>
    </location>
    <ligand>
        <name>GTP</name>
        <dbReference type="ChEBI" id="CHEBI:37565"/>
    </ligand>
</feature>
<evidence type="ECO:0000313" key="17">
    <source>
        <dbReference type="Proteomes" id="UP000614601"/>
    </source>
</evidence>
<evidence type="ECO:0000256" key="5">
    <source>
        <dbReference type="ARBA" id="ARBA00022741"/>
    </source>
</evidence>
<dbReference type="SMART" id="SM00404">
    <property type="entry name" value="PTPc_motif"/>
    <property type="match status" value="1"/>
</dbReference>
<organism evidence="16 17">
    <name type="scientific">Bursaphelenchus okinawaensis</name>
    <dbReference type="NCBI Taxonomy" id="465554"/>
    <lineage>
        <taxon>Eukaryota</taxon>
        <taxon>Metazoa</taxon>
        <taxon>Ecdysozoa</taxon>
        <taxon>Nematoda</taxon>
        <taxon>Chromadorea</taxon>
        <taxon>Rhabditida</taxon>
        <taxon>Tylenchina</taxon>
        <taxon>Tylenchomorpha</taxon>
        <taxon>Aphelenchoidea</taxon>
        <taxon>Aphelenchoididae</taxon>
        <taxon>Bursaphelenchus</taxon>
    </lineage>
</organism>